<dbReference type="PROSITE" id="PS51782">
    <property type="entry name" value="LYSM"/>
    <property type="match status" value="1"/>
</dbReference>
<evidence type="ECO:0000256" key="1">
    <source>
        <dbReference type="SAM" id="MobiDB-lite"/>
    </source>
</evidence>
<organism evidence="4 5">
    <name type="scientific">Paractinoplanes hotanensis</name>
    <dbReference type="NCBI Taxonomy" id="2906497"/>
    <lineage>
        <taxon>Bacteria</taxon>
        <taxon>Bacillati</taxon>
        <taxon>Actinomycetota</taxon>
        <taxon>Actinomycetes</taxon>
        <taxon>Micromonosporales</taxon>
        <taxon>Micromonosporaceae</taxon>
        <taxon>Paractinoplanes</taxon>
    </lineage>
</organism>
<dbReference type="EMBL" id="JAMQOL010000015">
    <property type="protein sequence ID" value="MCM4078250.1"/>
    <property type="molecule type" value="Genomic_DNA"/>
</dbReference>
<keyword evidence="2" id="KW-0472">Membrane</keyword>
<feature type="transmembrane region" description="Helical" evidence="2">
    <location>
        <begin position="45"/>
        <end position="67"/>
    </location>
</feature>
<keyword evidence="2" id="KW-1133">Transmembrane helix</keyword>
<feature type="transmembrane region" description="Helical" evidence="2">
    <location>
        <begin position="139"/>
        <end position="162"/>
    </location>
</feature>
<keyword evidence="5" id="KW-1185">Reference proteome</keyword>
<gene>
    <name evidence="4" type="ORF">LXN57_11810</name>
</gene>
<feature type="compositionally biased region" description="Pro residues" evidence="1">
    <location>
        <begin position="278"/>
        <end position="302"/>
    </location>
</feature>
<dbReference type="InterPro" id="IPR018392">
    <property type="entry name" value="LysM"/>
</dbReference>
<feature type="domain" description="LysM" evidence="3">
    <location>
        <begin position="218"/>
        <end position="274"/>
    </location>
</feature>
<dbReference type="CDD" id="cd00118">
    <property type="entry name" value="LysM"/>
    <property type="match status" value="1"/>
</dbReference>
<feature type="compositionally biased region" description="Low complexity" evidence="1">
    <location>
        <begin position="305"/>
        <end position="315"/>
    </location>
</feature>
<evidence type="ECO:0000313" key="5">
    <source>
        <dbReference type="Proteomes" id="UP001523216"/>
    </source>
</evidence>
<evidence type="ECO:0000256" key="2">
    <source>
        <dbReference type="SAM" id="Phobius"/>
    </source>
</evidence>
<keyword evidence="2" id="KW-0812">Transmembrane</keyword>
<feature type="transmembrane region" description="Helical" evidence="2">
    <location>
        <begin position="98"/>
        <end position="119"/>
    </location>
</feature>
<dbReference type="RefSeq" id="WP_251798092.1">
    <property type="nucleotide sequence ID" value="NZ_JAMQOL010000015.1"/>
</dbReference>
<dbReference type="Proteomes" id="UP001523216">
    <property type="component" value="Unassembled WGS sequence"/>
</dbReference>
<feature type="region of interest" description="Disordered" evidence="1">
    <location>
        <begin position="275"/>
        <end position="347"/>
    </location>
</feature>
<feature type="region of interest" description="Disordered" evidence="1">
    <location>
        <begin position="611"/>
        <end position="665"/>
    </location>
</feature>
<sequence>MTDDEHMSEPARRRAAQYARQPSLWAAAAAAPSTASRPVRRWAQLIRTAMTVAALLGAPPWLLWTVFGNPITVWSSWWNTSPFTAATSASSAAGFGVMLIWAAWIGWAVLAVLLVGTLLSVPNGRRPRRWRLPMPLHRLVVGLTGTAAVAVVSSPAAAAVAAPAAHAAPAPEYGQNVSAVALRPADAPPSPVRDNADSFEETKAGDGLTTVVSGESRYEHRVRRGDTLSKIAGTWLGDPDRWPEICALNKHRHLAGGRTLTDCDLIYPGWQLRLPADAVPPPNATPARPPRTPSRPAPPPEDAPTEPSSSASAGPGQPPETPGVETTSPTGPSAADPWGADSAEDNARDTAGQELILPDGSIIPWTLAVAITATAALIWLQRRRRYLPGTTDDDLHELPAPVLAAQHHTRHAITAPPATADHPEWLPSGGVGLVGSGADAAARGLIVTALTAGTPANPDQRAEVIIDQHTLATLLGDAPVTEWPRLHITDSLERSLTLLDTHLLQRARILDEHSLTDIDTLRENAPSEQALPPLLLITHTEHASTSTRARVTFGLTHDLQVTPVVLGHWPRGPVLSVTDDGDAHFSHDSRDSALRLAVLDITTTRALLTTVREAHTGEPAPTGEPTQASSTDEATVPATTIPLQADRANRTTPAEPASASTPPQRALLRVLGKPRIENITADGRPLRAKALELAVYLAVHPDGASTREIGEYLEPDARISQADQRVHTNASNLRHVLGRAGTAETKNGYVIKSAGRYRLDAATVDVDVWTLRDLMRKATIATAPRRRELLTAACDLCAAPLAEGQDYEWIQPHRETVRRWGTEAHLLLADDLLDSDPQAASHLLDTAIGLDRYNEALYTKAMHARHALGDADGIRTLLRALTKALADLDAEPREATIELAHKLRTSLDDK</sequence>
<dbReference type="InterPro" id="IPR051677">
    <property type="entry name" value="AfsR-DnrI-RedD_regulator"/>
</dbReference>
<reference evidence="4 5" key="1">
    <citation type="submission" date="2022-06" db="EMBL/GenBank/DDBJ databases">
        <title>Actinoplanes abujensis sp. nov., isolated from Nigerian arid soil.</title>
        <authorList>
            <person name="Ding P."/>
        </authorList>
    </citation>
    <scope>NUCLEOTIDE SEQUENCE [LARGE SCALE GENOMIC DNA]</scope>
    <source>
        <strain evidence="5">TRM88002</strain>
    </source>
</reference>
<dbReference type="InterPro" id="IPR036779">
    <property type="entry name" value="LysM_dom_sf"/>
</dbReference>
<dbReference type="Gene3D" id="3.10.350.10">
    <property type="entry name" value="LysM domain"/>
    <property type="match status" value="1"/>
</dbReference>
<proteinExistence type="predicted"/>
<evidence type="ECO:0000313" key="4">
    <source>
        <dbReference type="EMBL" id="MCM4078250.1"/>
    </source>
</evidence>
<feature type="compositionally biased region" description="Polar residues" evidence="1">
    <location>
        <begin position="624"/>
        <end position="642"/>
    </location>
</feature>
<evidence type="ECO:0000259" key="3">
    <source>
        <dbReference type="PROSITE" id="PS51782"/>
    </source>
</evidence>
<dbReference type="SMART" id="SM01043">
    <property type="entry name" value="BTAD"/>
    <property type="match status" value="1"/>
</dbReference>
<dbReference type="PANTHER" id="PTHR35807">
    <property type="entry name" value="TRANSCRIPTIONAL REGULATOR REDD-RELATED"/>
    <property type="match status" value="1"/>
</dbReference>
<comment type="caution">
    <text evidence="4">The sequence shown here is derived from an EMBL/GenBank/DDBJ whole genome shotgun (WGS) entry which is preliminary data.</text>
</comment>
<protein>
    <submittedName>
        <fullName evidence="4">LysM peptidoglycan-binding domain-containing protein</fullName>
    </submittedName>
</protein>
<name>A0ABT0XWS8_9ACTN</name>
<dbReference type="InterPro" id="IPR005158">
    <property type="entry name" value="BTAD"/>
</dbReference>
<accession>A0ABT0XWS8</accession>
<dbReference type="Gene3D" id="1.10.10.10">
    <property type="entry name" value="Winged helix-like DNA-binding domain superfamily/Winged helix DNA-binding domain"/>
    <property type="match status" value="1"/>
</dbReference>
<feature type="compositionally biased region" description="Low complexity" evidence="1">
    <location>
        <begin position="651"/>
        <end position="663"/>
    </location>
</feature>
<dbReference type="InterPro" id="IPR036388">
    <property type="entry name" value="WH-like_DNA-bd_sf"/>
</dbReference>